<proteinExistence type="predicted"/>
<organism evidence="1 2">
    <name type="scientific">Gallibacterium trehalosifermentans</name>
    <dbReference type="NCBI Taxonomy" id="516935"/>
    <lineage>
        <taxon>Bacteria</taxon>
        <taxon>Pseudomonadati</taxon>
        <taxon>Pseudomonadota</taxon>
        <taxon>Gammaproteobacteria</taxon>
        <taxon>Pasteurellales</taxon>
        <taxon>Pasteurellaceae</taxon>
        <taxon>Gallibacterium</taxon>
    </lineage>
</organism>
<keyword evidence="2" id="KW-1185">Reference proteome</keyword>
<dbReference type="Proteomes" id="UP001589767">
    <property type="component" value="Unassembled WGS sequence"/>
</dbReference>
<protein>
    <submittedName>
        <fullName evidence="1">Uncharacterized protein</fullName>
    </submittedName>
</protein>
<accession>A0ABV6GYQ6</accession>
<gene>
    <name evidence="1" type="ORF">ACFFHK_01695</name>
</gene>
<dbReference type="EMBL" id="JBHLWB010000001">
    <property type="protein sequence ID" value="MFC0308417.1"/>
    <property type="molecule type" value="Genomic_DNA"/>
</dbReference>
<evidence type="ECO:0000313" key="2">
    <source>
        <dbReference type="Proteomes" id="UP001589767"/>
    </source>
</evidence>
<sequence>MFKLLTQGSRLKKIAKLSKKAKEDQLTDKEQKKLDTLRKEVTMNALLPDSTLVAMKAVEATATSAKFIGKAAKEIATAAKCSAGWHAGQFKPAIAGPECKLEKDCPDCGEHVVIYKHFYTEWEYTKYDSCNAVRFCEYCGKVEQEERHNYVIVRKDSNCRIVERCFRCGGQKIGREDHNWIEAFGIKECLDCHKTMKKE</sequence>
<dbReference type="RefSeq" id="WP_382368339.1">
    <property type="nucleotide sequence ID" value="NZ_JBHLWB010000001.1"/>
</dbReference>
<reference evidence="1 2" key="1">
    <citation type="submission" date="2024-09" db="EMBL/GenBank/DDBJ databases">
        <authorList>
            <person name="Sun Q."/>
            <person name="Mori K."/>
        </authorList>
    </citation>
    <scope>NUCLEOTIDE SEQUENCE [LARGE SCALE GENOMIC DNA]</scope>
    <source>
        <strain evidence="1 2">CCM 7539</strain>
    </source>
</reference>
<evidence type="ECO:0000313" key="1">
    <source>
        <dbReference type="EMBL" id="MFC0308417.1"/>
    </source>
</evidence>
<name>A0ABV6GYQ6_9PAST</name>
<comment type="caution">
    <text evidence="1">The sequence shown here is derived from an EMBL/GenBank/DDBJ whole genome shotgun (WGS) entry which is preliminary data.</text>
</comment>